<reference evidence="3 4" key="1">
    <citation type="journal article" date="2023" name="IMA Fungus">
        <title>Comparative genomic study of the Penicillium genus elucidates a diverse pangenome and 15 lateral gene transfer events.</title>
        <authorList>
            <person name="Petersen C."/>
            <person name="Sorensen T."/>
            <person name="Nielsen M.R."/>
            <person name="Sondergaard T.E."/>
            <person name="Sorensen J.L."/>
            <person name="Fitzpatrick D.A."/>
            <person name="Frisvad J.C."/>
            <person name="Nielsen K.L."/>
        </authorList>
    </citation>
    <scope>NUCLEOTIDE SEQUENCE [LARGE SCALE GENOMIC DNA]</scope>
    <source>
        <strain evidence="3 4">IBT 35679</strain>
    </source>
</reference>
<feature type="region of interest" description="Disordered" evidence="1">
    <location>
        <begin position="134"/>
        <end position="153"/>
    </location>
</feature>
<dbReference type="Gene3D" id="1.10.150.20">
    <property type="entry name" value="5' to 3' exonuclease, C-terminal subdomain"/>
    <property type="match status" value="1"/>
</dbReference>
<gene>
    <name evidence="3" type="ORF">N7494_005538</name>
</gene>
<dbReference type="GO" id="GO:0006303">
    <property type="term" value="P:double-strand break repair via nonhomologous end joining"/>
    <property type="evidence" value="ECO:0007669"/>
    <property type="project" value="TreeGrafter"/>
</dbReference>
<evidence type="ECO:0000259" key="2">
    <source>
        <dbReference type="SMART" id="SM00483"/>
    </source>
</evidence>
<dbReference type="InterPro" id="IPR018944">
    <property type="entry name" value="DNA_pol_lambd_fingers_domain"/>
</dbReference>
<dbReference type="SUPFAM" id="SSF81301">
    <property type="entry name" value="Nucleotidyltransferase"/>
    <property type="match status" value="1"/>
</dbReference>
<dbReference type="GO" id="GO:0003677">
    <property type="term" value="F:DNA binding"/>
    <property type="evidence" value="ECO:0007669"/>
    <property type="project" value="InterPro"/>
</dbReference>
<dbReference type="InterPro" id="IPR002054">
    <property type="entry name" value="DNA-dir_DNA_pol_X"/>
</dbReference>
<evidence type="ECO:0000313" key="3">
    <source>
        <dbReference type="EMBL" id="KAJ5540462.1"/>
    </source>
</evidence>
<dbReference type="Proteomes" id="UP001220324">
    <property type="component" value="Unassembled WGS sequence"/>
</dbReference>
<dbReference type="GO" id="GO:0005634">
    <property type="term" value="C:nucleus"/>
    <property type="evidence" value="ECO:0007669"/>
    <property type="project" value="TreeGrafter"/>
</dbReference>
<dbReference type="Pfam" id="PF14792">
    <property type="entry name" value="DNA_pol_B_palm"/>
    <property type="match status" value="1"/>
</dbReference>
<dbReference type="PANTHER" id="PTHR11276">
    <property type="entry name" value="DNA POLYMERASE TYPE-X FAMILY MEMBER"/>
    <property type="match status" value="1"/>
</dbReference>
<dbReference type="InterPro" id="IPR027421">
    <property type="entry name" value="DNA_pol_lamdba_lyase_dom_sf"/>
</dbReference>
<keyword evidence="4" id="KW-1185">Reference proteome</keyword>
<dbReference type="SUPFAM" id="SSF81585">
    <property type="entry name" value="PsbU/PolX domain-like"/>
    <property type="match status" value="1"/>
</dbReference>
<dbReference type="InterPro" id="IPR022312">
    <property type="entry name" value="DNA_pol_X"/>
</dbReference>
<dbReference type="Gene3D" id="3.30.460.10">
    <property type="entry name" value="Beta Polymerase, domain 2"/>
    <property type="match status" value="1"/>
</dbReference>
<dbReference type="GO" id="GO:0003887">
    <property type="term" value="F:DNA-directed DNA polymerase activity"/>
    <property type="evidence" value="ECO:0007669"/>
    <property type="project" value="InterPro"/>
</dbReference>
<feature type="domain" description="DNA-directed DNA polymerase X" evidence="2">
    <location>
        <begin position="289"/>
        <end position="606"/>
    </location>
</feature>
<dbReference type="SUPFAM" id="SSF47802">
    <property type="entry name" value="DNA polymerase beta, N-terminal domain-like"/>
    <property type="match status" value="1"/>
</dbReference>
<accession>A0AAD6CUT2</accession>
<sequence>MGIESPIQNASDIHIEVENEKLFRGQPPIFILPTHMTLDKLHETEDRLLNHGGNLTYDITEAGIVLGKIGHKKRAALELRSRGLWTEEISAIPKSMPTSPKVDTEPPLKRQKTTKANFTVDAAIEIVDLSTDFEGEDKSRSQHDHSRHVTPKAEDEAQIVAVVQVDWLDRSIKCGESLSYGPFLVYRGRKSIAAPSTTPSAPPTLISSQIIQRARDDAAGNPSPAQQHHQFQARRSKEPAEKTSSQRNPPILYRQTTSEHDETISLPPQPDWVRDQVLYACMRSAPLHPSNEEFISQLVKIRRIRELTLDEIGVRAYSTSIAAIAAYPYVIKRPSEIIALPGCDVKIANLFAEFQQHGACSHTDDDGNVAAANALESDPALHVLNTFNEIWGVGAKTARDFYYHRGWRDIDDIVEHGWNSLSRVQQIGVKFNDEFKAGVSRSDSESIAAIVQRHANRVRPEANGDVQAILVGGYRRGKQICGDVDIILTHRDDTVTRSLIVDVVASLETEQYITHTLSLHLTSTLREQQTTPFRGDETGKHFDTLDKALVVWQDPHFDDQSSSGVKIPAENEIPIPTIVSTSLYLPGGALAAPYLAGLAILPFSAT</sequence>
<dbReference type="SMART" id="SM00483">
    <property type="entry name" value="POLXc"/>
    <property type="match status" value="1"/>
</dbReference>
<dbReference type="InterPro" id="IPR028207">
    <property type="entry name" value="DNA_pol_B_palm_palm"/>
</dbReference>
<dbReference type="PANTHER" id="PTHR11276:SF29">
    <property type="entry name" value="DNA POLYMERASE TYPE-X FAMILY PROTEIN POL4"/>
    <property type="match status" value="1"/>
</dbReference>
<dbReference type="Pfam" id="PF10391">
    <property type="entry name" value="DNA_pol_lambd_f"/>
    <property type="match status" value="1"/>
</dbReference>
<dbReference type="FunFam" id="1.10.150.110:FF:000005">
    <property type="entry name" value="DNA polymerase POL4"/>
    <property type="match status" value="1"/>
</dbReference>
<dbReference type="EMBL" id="JAQIZZ010000005">
    <property type="protein sequence ID" value="KAJ5540462.1"/>
    <property type="molecule type" value="Genomic_DNA"/>
</dbReference>
<dbReference type="Pfam" id="PF14716">
    <property type="entry name" value="HHH_8"/>
    <property type="match status" value="1"/>
</dbReference>
<evidence type="ECO:0000313" key="4">
    <source>
        <dbReference type="Proteomes" id="UP001220324"/>
    </source>
</evidence>
<dbReference type="Gene3D" id="1.10.150.110">
    <property type="entry name" value="DNA polymerase beta, N-terminal domain-like"/>
    <property type="match status" value="1"/>
</dbReference>
<dbReference type="InterPro" id="IPR010996">
    <property type="entry name" value="HHH_MUS81"/>
</dbReference>
<name>A0AAD6CUT2_9EURO</name>
<protein>
    <recommendedName>
        <fullName evidence="2">DNA-directed DNA polymerase X domain-containing protein</fullName>
    </recommendedName>
</protein>
<evidence type="ECO:0000256" key="1">
    <source>
        <dbReference type="SAM" id="MobiDB-lite"/>
    </source>
</evidence>
<dbReference type="InterPro" id="IPR043519">
    <property type="entry name" value="NT_sf"/>
</dbReference>
<comment type="caution">
    <text evidence="3">The sequence shown here is derived from an EMBL/GenBank/DDBJ whole genome shotgun (WGS) entry which is preliminary data.</text>
</comment>
<dbReference type="AlphaFoldDB" id="A0AAD6CUT2"/>
<organism evidence="3 4">
    <name type="scientific">Penicillium frequentans</name>
    <dbReference type="NCBI Taxonomy" id="3151616"/>
    <lineage>
        <taxon>Eukaryota</taxon>
        <taxon>Fungi</taxon>
        <taxon>Dikarya</taxon>
        <taxon>Ascomycota</taxon>
        <taxon>Pezizomycotina</taxon>
        <taxon>Eurotiomycetes</taxon>
        <taxon>Eurotiomycetidae</taxon>
        <taxon>Eurotiales</taxon>
        <taxon>Aspergillaceae</taxon>
        <taxon>Penicillium</taxon>
    </lineage>
</organism>
<feature type="region of interest" description="Disordered" evidence="1">
    <location>
        <begin position="216"/>
        <end position="268"/>
    </location>
</feature>
<proteinExistence type="predicted"/>